<dbReference type="PANTHER" id="PTHR11070:SF64">
    <property type="entry name" value="ATP-DEPENDENT DNA HELICASE REP"/>
    <property type="match status" value="1"/>
</dbReference>
<dbReference type="InterPro" id="IPR013986">
    <property type="entry name" value="DExx_box_DNA_helicase_dom_sf"/>
</dbReference>
<dbReference type="eggNOG" id="COG0210">
    <property type="taxonomic scope" value="Bacteria"/>
</dbReference>
<dbReference type="InterPro" id="IPR014016">
    <property type="entry name" value="UvrD-like_ATP-bd"/>
</dbReference>
<evidence type="ECO:0000313" key="13">
    <source>
        <dbReference type="EMBL" id="KFN49562.1"/>
    </source>
</evidence>
<dbReference type="AlphaFoldDB" id="A0A091BDH0"/>
<sequence>MSSSPLNPQQQAAVEYVDGPLLVLAGAGSGKTKVITEKIAHLVATRRVEPRHIAAITFTNKAAREMRERVGKRVKGEAAEALTVTTFHSLGLRFLQIEHDRAGLRRGFSIFDGDDQMAIIRDLAPPGAKNDALYALHNLVSAAKNAGLSPEQAAAAARSVREHEAAAVYAKYQARLQAFNAVDFDDLIRLPLQLLEAEPDLAAGWRERIRYLLVDECQDTNGAQYRLLKQLAGPKGAMTCVGDDDQSIYAWRGAMPENLDQLGVDYPQLKVIKLEQNYRCTSRILRCANTLIAKNPHAHLKQLWSQHGDGEPIRVWQCRNGEHEAERVAAEIHYLHQAKEIPFGEFAILFRGNHQSRPLEKALQLLRIPYHLTGGTRFLDRAEVKDLLSWLQVLANPDNDAAFLRAIAAPKREVGATTLEKLAAMAQTAGMSLARAAGQIGFLKQLTPRAAAGLDDFNRIVNALRDEAERLTPAELVPVLAERSGLLAMVRAQCKDEASFLRRKGNLDELASWFEGARGGGPGELAAQLALLSNADRGEPGNAVRLMSLHAAKGLEFRTVFVVGCEDGNLPHEASLEEGRLEEERRLMYVGITRAKERLYLAHSAEVKRWGAIEHLLPSRFLDELPAGDLLRDGLDPERETAEKKQRGRAHMAAIAALFDD</sequence>
<dbReference type="SUPFAM" id="SSF52540">
    <property type="entry name" value="P-loop containing nucleoside triphosphate hydrolases"/>
    <property type="match status" value="1"/>
</dbReference>
<evidence type="ECO:0000256" key="1">
    <source>
        <dbReference type="ARBA" id="ARBA00009922"/>
    </source>
</evidence>
<keyword evidence="2 10" id="KW-0547">Nucleotide-binding</keyword>
<accession>A0A091BDH0</accession>
<dbReference type="InterPro" id="IPR014017">
    <property type="entry name" value="DNA_helicase_UvrD-like_C"/>
</dbReference>
<organism evidence="13 14">
    <name type="scientific">Arenimonas composti TR7-09 = DSM 18010</name>
    <dbReference type="NCBI Taxonomy" id="1121013"/>
    <lineage>
        <taxon>Bacteria</taxon>
        <taxon>Pseudomonadati</taxon>
        <taxon>Pseudomonadota</taxon>
        <taxon>Gammaproteobacteria</taxon>
        <taxon>Lysobacterales</taxon>
        <taxon>Lysobacteraceae</taxon>
        <taxon>Arenimonas</taxon>
    </lineage>
</organism>
<evidence type="ECO:0000256" key="3">
    <source>
        <dbReference type="ARBA" id="ARBA00022801"/>
    </source>
</evidence>
<evidence type="ECO:0000256" key="4">
    <source>
        <dbReference type="ARBA" id="ARBA00022806"/>
    </source>
</evidence>
<dbReference type="EMBL" id="AWXU01000033">
    <property type="protein sequence ID" value="KFN49562.1"/>
    <property type="molecule type" value="Genomic_DNA"/>
</dbReference>
<comment type="catalytic activity">
    <reaction evidence="9">
        <text>ATP + H2O = ADP + phosphate + H(+)</text>
        <dbReference type="Rhea" id="RHEA:13065"/>
        <dbReference type="ChEBI" id="CHEBI:15377"/>
        <dbReference type="ChEBI" id="CHEBI:15378"/>
        <dbReference type="ChEBI" id="CHEBI:30616"/>
        <dbReference type="ChEBI" id="CHEBI:43474"/>
        <dbReference type="ChEBI" id="CHEBI:456216"/>
        <dbReference type="EC" id="5.6.2.4"/>
    </reaction>
</comment>
<evidence type="ECO:0000256" key="9">
    <source>
        <dbReference type="ARBA" id="ARBA00048988"/>
    </source>
</evidence>
<dbReference type="STRING" id="1121013.GCA_000426365_02513"/>
<dbReference type="InterPro" id="IPR027417">
    <property type="entry name" value="P-loop_NTPase"/>
</dbReference>
<dbReference type="Pfam" id="PF13361">
    <property type="entry name" value="UvrD_C"/>
    <property type="match status" value="1"/>
</dbReference>
<feature type="binding site" evidence="10">
    <location>
        <begin position="25"/>
        <end position="32"/>
    </location>
    <ligand>
        <name>ATP</name>
        <dbReference type="ChEBI" id="CHEBI:30616"/>
    </ligand>
</feature>
<dbReference type="PROSITE" id="PS51217">
    <property type="entry name" value="UVRD_HELICASE_CTER"/>
    <property type="match status" value="1"/>
</dbReference>
<keyword evidence="3 10" id="KW-0378">Hydrolase</keyword>
<keyword evidence="5 10" id="KW-0067">ATP-binding</keyword>
<evidence type="ECO:0000259" key="12">
    <source>
        <dbReference type="PROSITE" id="PS51217"/>
    </source>
</evidence>
<dbReference type="Gene3D" id="1.10.486.10">
    <property type="entry name" value="PCRA, domain 4"/>
    <property type="match status" value="1"/>
</dbReference>
<protein>
    <recommendedName>
        <fullName evidence="8">DNA 3'-5' helicase</fullName>
        <ecNumber evidence="8">5.6.2.4</ecNumber>
    </recommendedName>
</protein>
<keyword evidence="14" id="KW-1185">Reference proteome</keyword>
<name>A0A091BDH0_9GAMM</name>
<dbReference type="Proteomes" id="UP000029391">
    <property type="component" value="Unassembled WGS sequence"/>
</dbReference>
<dbReference type="GO" id="GO:0005524">
    <property type="term" value="F:ATP binding"/>
    <property type="evidence" value="ECO:0007669"/>
    <property type="project" value="UniProtKB-UniRule"/>
</dbReference>
<dbReference type="Pfam" id="PF00580">
    <property type="entry name" value="UvrD-helicase"/>
    <property type="match status" value="1"/>
</dbReference>
<dbReference type="GO" id="GO:0043138">
    <property type="term" value="F:3'-5' DNA helicase activity"/>
    <property type="evidence" value="ECO:0007669"/>
    <property type="project" value="UniProtKB-EC"/>
</dbReference>
<dbReference type="PANTHER" id="PTHR11070">
    <property type="entry name" value="UVRD / RECB / PCRA DNA HELICASE FAMILY MEMBER"/>
    <property type="match status" value="1"/>
</dbReference>
<dbReference type="EC" id="5.6.2.4" evidence="8"/>
<evidence type="ECO:0000256" key="8">
    <source>
        <dbReference type="ARBA" id="ARBA00034808"/>
    </source>
</evidence>
<dbReference type="GO" id="GO:0000725">
    <property type="term" value="P:recombinational repair"/>
    <property type="evidence" value="ECO:0007669"/>
    <property type="project" value="TreeGrafter"/>
</dbReference>
<evidence type="ECO:0000256" key="2">
    <source>
        <dbReference type="ARBA" id="ARBA00022741"/>
    </source>
</evidence>
<dbReference type="CDD" id="cd17932">
    <property type="entry name" value="DEXQc_UvrD"/>
    <property type="match status" value="1"/>
</dbReference>
<dbReference type="GO" id="GO:0016887">
    <property type="term" value="F:ATP hydrolysis activity"/>
    <property type="evidence" value="ECO:0007669"/>
    <property type="project" value="RHEA"/>
</dbReference>
<evidence type="ECO:0000256" key="7">
    <source>
        <dbReference type="ARBA" id="ARBA00034617"/>
    </source>
</evidence>
<comment type="caution">
    <text evidence="13">The sequence shown here is derived from an EMBL/GenBank/DDBJ whole genome shotgun (WGS) entry which is preliminary data.</text>
</comment>
<dbReference type="RefSeq" id="WP_026817437.1">
    <property type="nucleotide sequence ID" value="NZ_AUFF01000009.1"/>
</dbReference>
<evidence type="ECO:0000256" key="5">
    <source>
        <dbReference type="ARBA" id="ARBA00022840"/>
    </source>
</evidence>
<dbReference type="Gene3D" id="3.40.50.300">
    <property type="entry name" value="P-loop containing nucleotide triphosphate hydrolases"/>
    <property type="match status" value="2"/>
</dbReference>
<evidence type="ECO:0000256" key="10">
    <source>
        <dbReference type="PROSITE-ProRule" id="PRU00560"/>
    </source>
</evidence>
<keyword evidence="6" id="KW-0413">Isomerase</keyword>
<keyword evidence="4 10" id="KW-0347">Helicase</keyword>
<gene>
    <name evidence="13" type="ORF">P873_10435</name>
</gene>
<evidence type="ECO:0000259" key="11">
    <source>
        <dbReference type="PROSITE" id="PS51198"/>
    </source>
</evidence>
<dbReference type="GO" id="GO:0005829">
    <property type="term" value="C:cytosol"/>
    <property type="evidence" value="ECO:0007669"/>
    <property type="project" value="TreeGrafter"/>
</dbReference>
<evidence type="ECO:0000256" key="6">
    <source>
        <dbReference type="ARBA" id="ARBA00023235"/>
    </source>
</evidence>
<feature type="domain" description="UvrD-like helicase ATP-binding" evidence="11">
    <location>
        <begin position="4"/>
        <end position="281"/>
    </location>
</feature>
<proteinExistence type="inferred from homology"/>
<dbReference type="GO" id="GO:0003677">
    <property type="term" value="F:DNA binding"/>
    <property type="evidence" value="ECO:0007669"/>
    <property type="project" value="InterPro"/>
</dbReference>
<dbReference type="PROSITE" id="PS51198">
    <property type="entry name" value="UVRD_HELICASE_ATP_BIND"/>
    <property type="match status" value="1"/>
</dbReference>
<dbReference type="Gene3D" id="1.10.10.160">
    <property type="match status" value="1"/>
</dbReference>
<dbReference type="InterPro" id="IPR000212">
    <property type="entry name" value="DNA_helicase_UvrD/REP"/>
</dbReference>
<dbReference type="OrthoDB" id="9806690at2"/>
<comment type="catalytic activity">
    <reaction evidence="7">
        <text>Couples ATP hydrolysis with the unwinding of duplex DNA by translocating in the 3'-5' direction.</text>
        <dbReference type="EC" id="5.6.2.4"/>
    </reaction>
</comment>
<reference evidence="13 14" key="1">
    <citation type="submission" date="2013-09" db="EMBL/GenBank/DDBJ databases">
        <title>Genome sequencing of Arenimonas composti.</title>
        <authorList>
            <person name="Chen F."/>
            <person name="Wang G."/>
        </authorList>
    </citation>
    <scope>NUCLEOTIDE SEQUENCE [LARGE SCALE GENOMIC DNA]</scope>
    <source>
        <strain evidence="13 14">TR7-09</strain>
    </source>
</reference>
<feature type="domain" description="UvrD-like helicase C-terminal" evidence="12">
    <location>
        <begin position="282"/>
        <end position="554"/>
    </location>
</feature>
<evidence type="ECO:0000313" key="14">
    <source>
        <dbReference type="Proteomes" id="UP000029391"/>
    </source>
</evidence>
<comment type="similarity">
    <text evidence="1">Belongs to the helicase family. UvrD subfamily.</text>
</comment>